<dbReference type="GO" id="GO:0035325">
    <property type="term" value="F:Toll-like receptor binding"/>
    <property type="evidence" value="ECO:0007669"/>
    <property type="project" value="TreeGrafter"/>
</dbReference>
<reference evidence="1" key="1">
    <citation type="submission" date="2022-08" db="UniProtKB">
        <authorList>
            <consortium name="EnsemblMetazoa"/>
        </authorList>
    </citation>
    <scope>IDENTIFICATION</scope>
    <source>
        <strain evidence="1">Israel</strain>
    </source>
</reference>
<dbReference type="GO" id="GO:0043123">
    <property type="term" value="P:positive regulation of canonical NF-kappaB signal transduction"/>
    <property type="evidence" value="ECO:0007669"/>
    <property type="project" value="InterPro"/>
</dbReference>
<sequence>MVNTSLVPVSDGRIVRENFVSNAHTRINLFDVPVTALRTRTRDHLALLLDPIKYLPSEEGHQRDWRGLADFLGFRNQHTAFLATQRSATVKLLEMLGKQVGEVISLAELQRILGIIDRWDVIDDTNQSFLEDAEIFLSAKPMFVELPEKNDTDLDDDINILTNDDAPGLPQKYDAFVLFADEDIEYATELIERLEDSGFK</sequence>
<organism evidence="1 2">
    <name type="scientific">Phlebotomus papatasi</name>
    <name type="common">Sandfly</name>
    <dbReference type="NCBI Taxonomy" id="29031"/>
    <lineage>
        <taxon>Eukaryota</taxon>
        <taxon>Metazoa</taxon>
        <taxon>Ecdysozoa</taxon>
        <taxon>Arthropoda</taxon>
        <taxon>Hexapoda</taxon>
        <taxon>Insecta</taxon>
        <taxon>Pterygota</taxon>
        <taxon>Neoptera</taxon>
        <taxon>Endopterygota</taxon>
        <taxon>Diptera</taxon>
        <taxon>Nematocera</taxon>
        <taxon>Psychodoidea</taxon>
        <taxon>Psychodidae</taxon>
        <taxon>Phlebotomus</taxon>
        <taxon>Phlebotomus</taxon>
    </lineage>
</organism>
<dbReference type="EMBL" id="AJVK01059198">
    <property type="status" value="NOT_ANNOTATED_CDS"/>
    <property type="molecule type" value="Genomic_DNA"/>
</dbReference>
<dbReference type="GO" id="GO:0050830">
    <property type="term" value="P:defense response to Gram-positive bacterium"/>
    <property type="evidence" value="ECO:0007669"/>
    <property type="project" value="TreeGrafter"/>
</dbReference>
<evidence type="ECO:0008006" key="3">
    <source>
        <dbReference type="Google" id="ProtNLM"/>
    </source>
</evidence>
<dbReference type="GO" id="GO:0045087">
    <property type="term" value="P:innate immune response"/>
    <property type="evidence" value="ECO:0007669"/>
    <property type="project" value="TreeGrafter"/>
</dbReference>
<dbReference type="GO" id="GO:0070976">
    <property type="term" value="F:TIR domain binding"/>
    <property type="evidence" value="ECO:0007669"/>
    <property type="project" value="InterPro"/>
</dbReference>
<evidence type="ECO:0000313" key="1">
    <source>
        <dbReference type="EnsemblMetazoa" id="PPAI006982-PA"/>
    </source>
</evidence>
<accession>A0A1B0DG21</accession>
<dbReference type="Gene3D" id="1.10.533.10">
    <property type="entry name" value="Death Domain, Fas"/>
    <property type="match status" value="1"/>
</dbReference>
<dbReference type="PANTHER" id="PTHR15079">
    <property type="entry name" value="MYD88"/>
    <property type="match status" value="1"/>
</dbReference>
<proteinExistence type="predicted"/>
<dbReference type="EnsemblMetazoa" id="PPAI006982-RA">
    <property type="protein sequence ID" value="PPAI006982-PA"/>
    <property type="gene ID" value="PPAI006982"/>
</dbReference>
<dbReference type="GO" id="GO:0008063">
    <property type="term" value="P:Toll signaling pathway"/>
    <property type="evidence" value="ECO:0007669"/>
    <property type="project" value="TreeGrafter"/>
</dbReference>
<dbReference type="VEuPathDB" id="VectorBase:PPAPM1_006600"/>
<evidence type="ECO:0000313" key="2">
    <source>
        <dbReference type="Proteomes" id="UP000092462"/>
    </source>
</evidence>
<dbReference type="AlphaFoldDB" id="A0A1B0DG21"/>
<name>A0A1B0DG21_PHLPP</name>
<dbReference type="Proteomes" id="UP000092462">
    <property type="component" value="Unassembled WGS sequence"/>
</dbReference>
<keyword evidence="2" id="KW-1185">Reference proteome</keyword>
<dbReference type="VEuPathDB" id="VectorBase:PPAI006982"/>
<dbReference type="PANTHER" id="PTHR15079:SF3">
    <property type="entry name" value="MYELOID DIFFERENTIATION PRIMARY RESPONSE PROTEIN MYD88"/>
    <property type="match status" value="1"/>
</dbReference>
<dbReference type="GO" id="GO:0005886">
    <property type="term" value="C:plasma membrane"/>
    <property type="evidence" value="ECO:0007669"/>
    <property type="project" value="TreeGrafter"/>
</dbReference>
<dbReference type="GO" id="GO:0002755">
    <property type="term" value="P:MyD88-dependent toll-like receptor signaling pathway"/>
    <property type="evidence" value="ECO:0007669"/>
    <property type="project" value="InterPro"/>
</dbReference>
<dbReference type="SUPFAM" id="SSF47986">
    <property type="entry name" value="DEATH domain"/>
    <property type="match status" value="1"/>
</dbReference>
<dbReference type="InterPro" id="IPR017281">
    <property type="entry name" value="Myelin_different_resp_MyD88"/>
</dbReference>
<dbReference type="InterPro" id="IPR011029">
    <property type="entry name" value="DEATH-like_dom_sf"/>
</dbReference>
<protein>
    <recommendedName>
        <fullName evidence="3">Death domain-containing protein</fullName>
    </recommendedName>
</protein>
<dbReference type="GO" id="GO:0034142">
    <property type="term" value="P:toll-like receptor 4 signaling pathway"/>
    <property type="evidence" value="ECO:0007669"/>
    <property type="project" value="TreeGrafter"/>
</dbReference>